<keyword evidence="8" id="KW-0547">Nucleotide-binding</keyword>
<dbReference type="GO" id="GO:0003887">
    <property type="term" value="F:DNA-directed DNA polymerase activity"/>
    <property type="evidence" value="ECO:0007669"/>
    <property type="project" value="UniProtKB-KW"/>
</dbReference>
<organism evidence="25 26">
    <name type="scientific">Paenarthrobacter ureafaciens</name>
    <dbReference type="NCBI Taxonomy" id="37931"/>
    <lineage>
        <taxon>Bacteria</taxon>
        <taxon>Bacillati</taxon>
        <taxon>Actinomycetota</taxon>
        <taxon>Actinomycetes</taxon>
        <taxon>Micrococcales</taxon>
        <taxon>Micrococcaceae</taxon>
        <taxon>Paenarthrobacter</taxon>
    </lineage>
</organism>
<accession>A0AAX3EIF6</accession>
<dbReference type="Gene3D" id="2.40.50.140">
    <property type="entry name" value="Nucleic acid-binding proteins"/>
    <property type="match status" value="1"/>
</dbReference>
<dbReference type="Proteomes" id="UP001163293">
    <property type="component" value="Chromosome"/>
</dbReference>
<evidence type="ECO:0000256" key="18">
    <source>
        <dbReference type="ARBA" id="ARBA00023268"/>
    </source>
</evidence>
<evidence type="ECO:0000256" key="23">
    <source>
        <dbReference type="SAM" id="MobiDB-lite"/>
    </source>
</evidence>
<dbReference type="Pfam" id="PF21686">
    <property type="entry name" value="LigD_Prim-Pol"/>
    <property type="match status" value="1"/>
</dbReference>
<feature type="region of interest" description="Disordered" evidence="23">
    <location>
        <begin position="291"/>
        <end position="378"/>
    </location>
</feature>
<dbReference type="PANTHER" id="PTHR42705">
    <property type="entry name" value="BIFUNCTIONAL NON-HOMOLOGOUS END JOINING PROTEIN LIGD"/>
    <property type="match status" value="1"/>
</dbReference>
<evidence type="ECO:0000313" key="25">
    <source>
        <dbReference type="EMBL" id="UYV97926.1"/>
    </source>
</evidence>
<keyword evidence="3 25" id="KW-0436">Ligase</keyword>
<keyword evidence="17" id="KW-0464">Manganese</keyword>
<feature type="compositionally biased region" description="Basic and acidic residues" evidence="23">
    <location>
        <begin position="322"/>
        <end position="332"/>
    </location>
</feature>
<dbReference type="InterPro" id="IPR014146">
    <property type="entry name" value="LigD_ligase_dom"/>
</dbReference>
<evidence type="ECO:0000256" key="22">
    <source>
        <dbReference type="ARBA" id="ARBA00049990"/>
    </source>
</evidence>
<dbReference type="GO" id="GO:0003910">
    <property type="term" value="F:DNA ligase (ATP) activity"/>
    <property type="evidence" value="ECO:0007669"/>
    <property type="project" value="UniProtKB-EC"/>
</dbReference>
<dbReference type="GO" id="GO:0046872">
    <property type="term" value="F:metal ion binding"/>
    <property type="evidence" value="ECO:0007669"/>
    <property type="project" value="UniProtKB-KW"/>
</dbReference>
<evidence type="ECO:0000259" key="24">
    <source>
        <dbReference type="PROSITE" id="PS50160"/>
    </source>
</evidence>
<keyword evidence="11" id="KW-0269">Exonuclease</keyword>
<dbReference type="PROSITE" id="PS50160">
    <property type="entry name" value="DNA_LIGASE_A3"/>
    <property type="match status" value="1"/>
</dbReference>
<reference evidence="25" key="1">
    <citation type="submission" date="2022-07" db="EMBL/GenBank/DDBJ databases">
        <authorList>
            <person name="Wu T."/>
        </authorList>
    </citation>
    <scope>NUCLEOTIDE SEQUENCE</scope>
    <source>
        <strain evidence="25">SD-1</strain>
    </source>
</reference>
<evidence type="ECO:0000256" key="8">
    <source>
        <dbReference type="ARBA" id="ARBA00022741"/>
    </source>
</evidence>
<dbReference type="Pfam" id="PF01068">
    <property type="entry name" value="DNA_ligase_A_M"/>
    <property type="match status" value="1"/>
</dbReference>
<dbReference type="Pfam" id="PF13298">
    <property type="entry name" value="LigD_N"/>
    <property type="match status" value="1"/>
</dbReference>
<dbReference type="Gene3D" id="3.30.1490.70">
    <property type="match status" value="1"/>
</dbReference>
<evidence type="ECO:0000256" key="20">
    <source>
        <dbReference type="ARBA" id="ARBA00034003"/>
    </source>
</evidence>
<evidence type="ECO:0000256" key="9">
    <source>
        <dbReference type="ARBA" id="ARBA00022763"/>
    </source>
</evidence>
<evidence type="ECO:0000256" key="2">
    <source>
        <dbReference type="ARBA" id="ARBA00012727"/>
    </source>
</evidence>
<evidence type="ECO:0000256" key="4">
    <source>
        <dbReference type="ARBA" id="ARBA00022679"/>
    </source>
</evidence>
<dbReference type="GO" id="GO:0003677">
    <property type="term" value="F:DNA binding"/>
    <property type="evidence" value="ECO:0007669"/>
    <property type="project" value="UniProtKB-KW"/>
</dbReference>
<dbReference type="AlphaFoldDB" id="A0AAX3EIF6"/>
<dbReference type="GO" id="GO:0005524">
    <property type="term" value="F:ATP binding"/>
    <property type="evidence" value="ECO:0007669"/>
    <property type="project" value="UniProtKB-KW"/>
</dbReference>
<keyword evidence="26" id="KW-1185">Reference proteome</keyword>
<dbReference type="RefSeq" id="WP_069696042.1">
    <property type="nucleotide sequence ID" value="NZ_CP101180.1"/>
</dbReference>
<dbReference type="InterPro" id="IPR014144">
    <property type="entry name" value="LigD_PE_domain"/>
</dbReference>
<evidence type="ECO:0000256" key="13">
    <source>
        <dbReference type="ARBA" id="ARBA00022932"/>
    </source>
</evidence>
<comment type="cofactor">
    <cofactor evidence="1">
        <name>Mn(2+)</name>
        <dbReference type="ChEBI" id="CHEBI:29035"/>
    </cofactor>
</comment>
<comment type="catalytic activity">
    <reaction evidence="20">
        <text>ATP + (deoxyribonucleotide)n-3'-hydroxyl + 5'-phospho-(deoxyribonucleotide)m = (deoxyribonucleotide)n+m + AMP + diphosphate.</text>
        <dbReference type="EC" id="6.5.1.1"/>
    </reaction>
</comment>
<evidence type="ECO:0000256" key="21">
    <source>
        <dbReference type="ARBA" id="ARBA00049981"/>
    </source>
</evidence>
<dbReference type="InterPro" id="IPR012309">
    <property type="entry name" value="DNA_ligase_ATP-dep_C"/>
</dbReference>
<keyword evidence="12" id="KW-0067">ATP-binding</keyword>
<dbReference type="CDD" id="cd07906">
    <property type="entry name" value="Adenylation_DNA_ligase_LigD_LigC"/>
    <property type="match status" value="1"/>
</dbReference>
<gene>
    <name evidence="25" type="ORF">NL394_01365</name>
</gene>
<dbReference type="NCBIfam" id="TIGR02778">
    <property type="entry name" value="ligD_pol"/>
    <property type="match status" value="1"/>
</dbReference>
<evidence type="ECO:0000256" key="7">
    <source>
        <dbReference type="ARBA" id="ARBA00022723"/>
    </source>
</evidence>
<evidence type="ECO:0000256" key="16">
    <source>
        <dbReference type="ARBA" id="ARBA00023204"/>
    </source>
</evidence>
<dbReference type="NCBIfam" id="TIGR02779">
    <property type="entry name" value="NHEJ_ligase_lig"/>
    <property type="match status" value="1"/>
</dbReference>
<dbReference type="PANTHER" id="PTHR42705:SF2">
    <property type="entry name" value="BIFUNCTIONAL NON-HOMOLOGOUS END JOINING PROTEIN LIGD"/>
    <property type="match status" value="1"/>
</dbReference>
<dbReference type="EMBL" id="CP101185">
    <property type="protein sequence ID" value="UYV97926.1"/>
    <property type="molecule type" value="Genomic_DNA"/>
</dbReference>
<dbReference type="Gene3D" id="3.90.920.10">
    <property type="entry name" value="DNA primase, PRIM domain"/>
    <property type="match status" value="1"/>
</dbReference>
<protein>
    <recommendedName>
        <fullName evidence="2">DNA ligase (ATP)</fullName>
        <ecNumber evidence="2">6.5.1.1</ecNumber>
    </recommendedName>
    <alternativeName>
        <fullName evidence="19">NHEJ DNA polymerase</fullName>
    </alternativeName>
</protein>
<dbReference type="InterPro" id="IPR016059">
    <property type="entry name" value="DNA_ligase_ATP-dep_CS"/>
</dbReference>
<evidence type="ECO:0000256" key="17">
    <source>
        <dbReference type="ARBA" id="ARBA00023211"/>
    </source>
</evidence>
<evidence type="ECO:0000256" key="5">
    <source>
        <dbReference type="ARBA" id="ARBA00022695"/>
    </source>
</evidence>
<dbReference type="GO" id="GO:0004527">
    <property type="term" value="F:exonuclease activity"/>
    <property type="evidence" value="ECO:0007669"/>
    <property type="project" value="UniProtKB-KW"/>
</dbReference>
<keyword evidence="16" id="KW-0234">DNA repair</keyword>
<evidence type="ECO:0000256" key="12">
    <source>
        <dbReference type="ARBA" id="ARBA00022840"/>
    </source>
</evidence>
<dbReference type="InterPro" id="IPR014145">
    <property type="entry name" value="LigD_pol_dom"/>
</dbReference>
<evidence type="ECO:0000313" key="26">
    <source>
        <dbReference type="Proteomes" id="UP001163293"/>
    </source>
</evidence>
<dbReference type="EC" id="6.5.1.1" evidence="2"/>
<comment type="similarity">
    <text evidence="22">In the N-terminal section; belongs to the LigD polymerase family.</text>
</comment>
<keyword evidence="13" id="KW-0239">DNA-directed DNA polymerase</keyword>
<feature type="region of interest" description="Disordered" evidence="23">
    <location>
        <begin position="500"/>
        <end position="521"/>
    </location>
</feature>
<evidence type="ECO:0000256" key="19">
    <source>
        <dbReference type="ARBA" id="ARBA00029943"/>
    </source>
</evidence>
<feature type="domain" description="ATP-dependent DNA ligase family profile" evidence="24">
    <location>
        <begin position="623"/>
        <end position="749"/>
    </location>
</feature>
<dbReference type="Gene3D" id="3.30.470.30">
    <property type="entry name" value="DNA ligase/mRNA capping enzyme"/>
    <property type="match status" value="1"/>
</dbReference>
<dbReference type="SUPFAM" id="SSF50249">
    <property type="entry name" value="Nucleic acid-binding proteins"/>
    <property type="match status" value="1"/>
</dbReference>
<evidence type="ECO:0000256" key="14">
    <source>
        <dbReference type="ARBA" id="ARBA00023125"/>
    </source>
</evidence>
<dbReference type="InterPro" id="IPR012340">
    <property type="entry name" value="NA-bd_OB-fold"/>
</dbReference>
<evidence type="ECO:0000256" key="6">
    <source>
        <dbReference type="ARBA" id="ARBA00022722"/>
    </source>
</evidence>
<comment type="similarity">
    <text evidence="21">In the C-terminal section; belongs to the ATP-dependent DNA ligase family.</text>
</comment>
<dbReference type="SUPFAM" id="SSF56091">
    <property type="entry name" value="DNA ligase/mRNA capping enzyme, catalytic domain"/>
    <property type="match status" value="1"/>
</dbReference>
<dbReference type="InterPro" id="IPR033649">
    <property type="entry name" value="MtLigD_Pol-like"/>
</dbReference>
<evidence type="ECO:0000256" key="10">
    <source>
        <dbReference type="ARBA" id="ARBA00022801"/>
    </source>
</evidence>
<dbReference type="CDD" id="cd07971">
    <property type="entry name" value="OBF_DNA_ligase_LigD"/>
    <property type="match status" value="1"/>
</dbReference>
<dbReference type="GO" id="GO:0006281">
    <property type="term" value="P:DNA repair"/>
    <property type="evidence" value="ECO:0007669"/>
    <property type="project" value="UniProtKB-KW"/>
</dbReference>
<dbReference type="PROSITE" id="PS00697">
    <property type="entry name" value="DNA_LIGASE_A1"/>
    <property type="match status" value="1"/>
</dbReference>
<keyword evidence="5" id="KW-0548">Nucleotidyltransferase</keyword>
<keyword evidence="7" id="KW-0479">Metal-binding</keyword>
<name>A0AAX3EIF6_PAEUR</name>
<dbReference type="InterPro" id="IPR052171">
    <property type="entry name" value="NHEJ_LigD"/>
</dbReference>
<keyword evidence="18" id="KW-0511">Multifunctional enzyme</keyword>
<dbReference type="InterPro" id="IPR012310">
    <property type="entry name" value="DNA_ligase_ATP-dep_cent"/>
</dbReference>
<evidence type="ECO:0000256" key="1">
    <source>
        <dbReference type="ARBA" id="ARBA00001936"/>
    </source>
</evidence>
<dbReference type="NCBIfam" id="NF007210">
    <property type="entry name" value="PRK09632.1"/>
    <property type="match status" value="1"/>
</dbReference>
<dbReference type="Pfam" id="PF04679">
    <property type="entry name" value="DNA_ligase_A_C"/>
    <property type="match status" value="1"/>
</dbReference>
<dbReference type="CDD" id="cd04863">
    <property type="entry name" value="MtLigD_Pol_like"/>
    <property type="match status" value="1"/>
</dbReference>
<evidence type="ECO:0000256" key="15">
    <source>
        <dbReference type="ARBA" id="ARBA00023172"/>
    </source>
</evidence>
<feature type="compositionally biased region" description="Low complexity" evidence="23">
    <location>
        <begin position="349"/>
        <end position="358"/>
    </location>
</feature>
<evidence type="ECO:0000256" key="3">
    <source>
        <dbReference type="ARBA" id="ARBA00022598"/>
    </source>
</evidence>
<proteinExistence type="inferred from homology"/>
<keyword evidence="9" id="KW-0227">DNA damage</keyword>
<dbReference type="GO" id="GO:0006310">
    <property type="term" value="P:DNA recombination"/>
    <property type="evidence" value="ECO:0007669"/>
    <property type="project" value="UniProtKB-KW"/>
</dbReference>
<sequence length="839" mass="91773">MAGKQKERVVVEGHELTLTNLGKIIYPETGTTKAEVLAYYAAVAPYLIPAAANRPVTRKRWVNGVGTAENPGEVFFQKNLEDSAPRWIPRVTIHHSDHANVYPMVNSLATLTWMAQIASLEIHVPQWQVDPAGNPLRPDRFVLDLDPGPGAGLPECVEVARLARSILQDMGMEPVPVTSGSKGIHLYTGLEGTLKSDQVSAFAHELARALEADHPALVVSDMKKSLRNGKVLVDWSQNSGNKTTIVPYSLRGKAHPTVAAPRTWAELEDPDLDHLDYTEVMERVSTGEDFFAPISGRHLPPHGENDDVGRPGSASSDANPGGREKLTVEGRLSKYVGMRDPGKTPEPFPSSSGPSAGDASRRSSEQPKPGDPAPPGGIFVIQEHHARRYHLDLRLERDGVLASWALPRGVPETPDRNNLAVHTEDHPMEYADFAGVIPKGEYGAGTMTIWDRGEYTCEKWREGKEVIATLTGEPGGGLGGTKRLALINTGDRWLIHLMKEQPGGRRAPKAAPEPPKPGPMQDYAPMLATSGTTDDLHGGDWLYELKWDGIRAIITGTEGKIRLMSRNGNDLTATYPELTDRSCWPDGDFVADGEIVALGKGSRPDFGLLQQRMNLVKAGDIERARASVPVQLMLFDLLYDDGADLTGLPFRGRRERLAAFAERLTGGCPLHLSEVLDHDVDDLLHVASDLKLEGVMAKKAGSRYSPGRRSRAWIKLKLEQSQEVVVGGWRPGAGARSGTFGSLLLGVPRDGKLHYVGRVGTGFKDWQLKEIMGKLESRAAEESPFLDIPREDAAGARWVDPELVAEVTFGEWTGPGRLRHPVWRGWRPDKSPEDVNQPN</sequence>
<keyword evidence="6" id="KW-0540">Nuclease</keyword>
<evidence type="ECO:0000256" key="11">
    <source>
        <dbReference type="ARBA" id="ARBA00022839"/>
    </source>
</evidence>
<keyword evidence="14" id="KW-0238">DNA-binding</keyword>
<keyword evidence="15" id="KW-0233">DNA recombination</keyword>
<keyword evidence="10" id="KW-0378">Hydrolase</keyword>
<keyword evidence="4" id="KW-0808">Transferase</keyword>